<dbReference type="Pfam" id="PF00775">
    <property type="entry name" value="Dioxygenase_C"/>
    <property type="match status" value="1"/>
</dbReference>
<feature type="domain" description="Fe-containing alcohol dehydrogenase-like C-terminal" evidence="10">
    <location>
        <begin position="169"/>
        <end position="350"/>
    </location>
</feature>
<dbReference type="Pfam" id="PF25137">
    <property type="entry name" value="ADH_Fe_C"/>
    <property type="match status" value="1"/>
</dbReference>
<keyword evidence="4 11" id="KW-0223">Dioxygenase</keyword>
<dbReference type="InterPro" id="IPR034786">
    <property type="entry name" value="MAR"/>
</dbReference>
<evidence type="ECO:0000256" key="1">
    <source>
        <dbReference type="ARBA" id="ARBA00001965"/>
    </source>
</evidence>
<dbReference type="InterPro" id="IPR056798">
    <property type="entry name" value="ADH_Fe_C"/>
</dbReference>
<name>A0A7W7CFY4_9PSEU</name>
<dbReference type="SUPFAM" id="SSF56796">
    <property type="entry name" value="Dehydroquinate synthase-like"/>
    <property type="match status" value="1"/>
</dbReference>
<sequence>MAEFEHTANFEYTANPARIVFGAGTLSRLPAEVRALGGTRALLLGTSARSTDRAADVLGPLLVARFDRAAMHTPVEVTEAALELLRANGIDCLVAVGGGSAIGLAKALALRTDLPQVVLPTTYAGSEVTAVLGQTEQGRKSTLASPGVLPETVVYDVELTLGLPVALSVTSGVNAMAHAVEALYAPQANPVTERLAVESITLLARALPRIVADPADVEARADALQGAWLAGTCLGSVGMGLHHKLCHTLGGSFGLPHAETHTVVLPHAMAYNASAAPAAMCLVARALGVTDAPRGLYDLIVRLGGPISLRELGLGRGDLSRVVELATAAPYPNPRPVTAEGLAALLTDAWNGCAPTPSGPPDLNPLTEEVVASFANTPDPRTRELLGDLVRTLHGYVGRNDLTQPEWQRAVEFLARTGQISTPTRQEFVLLSDVLGVSSAVDILTNSRTPDTTPSAVLGPFYVDGPPETPHGADLAAGLPGTPMFADITVTDIDGAPVADAVVDVWQANEDGFYDVQLPDLDGPVLRARFHTNALGKLTFAAILPAEYPIPEDGPVGQLLAAVGRHPYRAPHVHFMIAKPGYRTLVTQLFVRGGRYLDSDTVFGVKTGLIVDFPAHQGPAPDGRPGPWRSLDFTFRIAAG</sequence>
<evidence type="ECO:0000259" key="10">
    <source>
        <dbReference type="Pfam" id="PF25137"/>
    </source>
</evidence>
<dbReference type="GO" id="GO:0018506">
    <property type="term" value="F:maleylacetate reductase activity"/>
    <property type="evidence" value="ECO:0007669"/>
    <property type="project" value="InterPro"/>
</dbReference>
<evidence type="ECO:0000259" key="8">
    <source>
        <dbReference type="Pfam" id="PF00775"/>
    </source>
</evidence>
<dbReference type="Pfam" id="PF00465">
    <property type="entry name" value="Fe-ADH"/>
    <property type="match status" value="1"/>
</dbReference>
<evidence type="ECO:0000259" key="7">
    <source>
        <dbReference type="Pfam" id="PF00465"/>
    </source>
</evidence>
<evidence type="ECO:0000256" key="5">
    <source>
        <dbReference type="ARBA" id="ARBA00023002"/>
    </source>
</evidence>
<dbReference type="PANTHER" id="PTHR33711:SF7">
    <property type="entry name" value="INTRADIOL RING-CLEAVAGE DIOXYGENASES DOMAIN-CONTAINING PROTEIN-RELATED"/>
    <property type="match status" value="1"/>
</dbReference>
<feature type="domain" description="Intradiol ring-cleavage dioxygenases" evidence="8">
    <location>
        <begin position="459"/>
        <end position="615"/>
    </location>
</feature>
<evidence type="ECO:0000256" key="4">
    <source>
        <dbReference type="ARBA" id="ARBA00022964"/>
    </source>
</evidence>
<organism evidence="11 12">
    <name type="scientific">Crossiella cryophila</name>
    <dbReference type="NCBI Taxonomy" id="43355"/>
    <lineage>
        <taxon>Bacteria</taxon>
        <taxon>Bacillati</taxon>
        <taxon>Actinomycetota</taxon>
        <taxon>Actinomycetes</taxon>
        <taxon>Pseudonocardiales</taxon>
        <taxon>Pseudonocardiaceae</taxon>
        <taxon>Crossiella</taxon>
    </lineage>
</organism>
<dbReference type="CDD" id="cd08177">
    <property type="entry name" value="MAR"/>
    <property type="match status" value="1"/>
</dbReference>
<comment type="cofactor">
    <cofactor evidence="1">
        <name>Fe(3+)</name>
        <dbReference type="ChEBI" id="CHEBI:29034"/>
    </cofactor>
</comment>
<dbReference type="Pfam" id="PF04444">
    <property type="entry name" value="Dioxygenase_N"/>
    <property type="match status" value="1"/>
</dbReference>
<protein>
    <submittedName>
        <fullName evidence="11">Alcohol dehydrogenase class IV/protocatechuate 3,4-dioxygenase beta subunit</fullName>
    </submittedName>
</protein>
<dbReference type="InterPro" id="IPR015889">
    <property type="entry name" value="Intradiol_dOase_core"/>
</dbReference>
<dbReference type="GO" id="GO:0018576">
    <property type="term" value="F:catechol 1,2-dioxygenase activity"/>
    <property type="evidence" value="ECO:0007669"/>
    <property type="project" value="InterPro"/>
</dbReference>
<keyword evidence="12" id="KW-1185">Reference proteome</keyword>
<accession>A0A7W7CFY4</accession>
<keyword evidence="6" id="KW-0408">Iron</keyword>
<feature type="domain" description="Alcohol dehydrogenase iron-type/glycerol dehydrogenase GldA" evidence="7">
    <location>
        <begin position="16"/>
        <end position="156"/>
    </location>
</feature>
<comment type="similarity">
    <text evidence="2">Belongs to the intradiol ring-cleavage dioxygenase family.</text>
</comment>
<dbReference type="PANTHER" id="PTHR33711">
    <property type="entry name" value="DIOXYGENASE, PUTATIVE (AFU_ORTHOLOGUE AFUA_2G02910)-RELATED"/>
    <property type="match status" value="1"/>
</dbReference>
<dbReference type="RefSeq" id="WP_185006396.1">
    <property type="nucleotide sequence ID" value="NZ_BAAAUI010000005.1"/>
</dbReference>
<dbReference type="InterPro" id="IPR050770">
    <property type="entry name" value="Intradiol_RC_Dioxygenase"/>
</dbReference>
<dbReference type="Gene3D" id="3.40.50.1970">
    <property type="match status" value="1"/>
</dbReference>
<dbReference type="EMBL" id="JACHMH010000001">
    <property type="protein sequence ID" value="MBB4680516.1"/>
    <property type="molecule type" value="Genomic_DNA"/>
</dbReference>
<evidence type="ECO:0000256" key="6">
    <source>
        <dbReference type="ARBA" id="ARBA00023004"/>
    </source>
</evidence>
<gene>
    <name evidence="11" type="ORF">HNR67_006634</name>
</gene>
<keyword evidence="3" id="KW-0479">Metal-binding</keyword>
<dbReference type="GO" id="GO:0008199">
    <property type="term" value="F:ferric iron binding"/>
    <property type="evidence" value="ECO:0007669"/>
    <property type="project" value="InterPro"/>
</dbReference>
<dbReference type="SUPFAM" id="SSF49482">
    <property type="entry name" value="Aromatic compound dioxygenase"/>
    <property type="match status" value="1"/>
</dbReference>
<keyword evidence="5" id="KW-0560">Oxidoreductase</keyword>
<evidence type="ECO:0000256" key="3">
    <source>
        <dbReference type="ARBA" id="ARBA00022723"/>
    </source>
</evidence>
<evidence type="ECO:0000313" key="11">
    <source>
        <dbReference type="EMBL" id="MBB4680516.1"/>
    </source>
</evidence>
<dbReference type="InterPro" id="IPR000627">
    <property type="entry name" value="Intradiol_dOase_C"/>
</dbReference>
<evidence type="ECO:0000313" key="12">
    <source>
        <dbReference type="Proteomes" id="UP000533598"/>
    </source>
</evidence>
<dbReference type="Gene3D" id="2.60.130.10">
    <property type="entry name" value="Aromatic compound dioxygenase"/>
    <property type="match status" value="1"/>
</dbReference>
<dbReference type="GO" id="GO:0009712">
    <property type="term" value="P:catechol-containing compound metabolic process"/>
    <property type="evidence" value="ECO:0007669"/>
    <property type="project" value="InterPro"/>
</dbReference>
<evidence type="ECO:0000256" key="2">
    <source>
        <dbReference type="ARBA" id="ARBA00007825"/>
    </source>
</evidence>
<feature type="domain" description="Catechol dioxygenase N-terminal" evidence="9">
    <location>
        <begin position="379"/>
        <end position="449"/>
    </location>
</feature>
<dbReference type="InterPro" id="IPR001670">
    <property type="entry name" value="ADH_Fe/GldA"/>
</dbReference>
<dbReference type="InterPro" id="IPR007535">
    <property type="entry name" value="Catechol_dOase_N"/>
</dbReference>
<evidence type="ECO:0000259" key="9">
    <source>
        <dbReference type="Pfam" id="PF04444"/>
    </source>
</evidence>
<comment type="caution">
    <text evidence="11">The sequence shown here is derived from an EMBL/GenBank/DDBJ whole genome shotgun (WGS) entry which is preliminary data.</text>
</comment>
<proteinExistence type="inferred from homology"/>
<dbReference type="Gene3D" id="1.20.1090.10">
    <property type="entry name" value="Dehydroquinate synthase-like - alpha domain"/>
    <property type="match status" value="1"/>
</dbReference>
<reference evidence="11 12" key="1">
    <citation type="submission" date="2020-08" db="EMBL/GenBank/DDBJ databases">
        <title>Sequencing the genomes of 1000 actinobacteria strains.</title>
        <authorList>
            <person name="Klenk H.-P."/>
        </authorList>
    </citation>
    <scope>NUCLEOTIDE SEQUENCE [LARGE SCALE GENOMIC DNA]</scope>
    <source>
        <strain evidence="11 12">DSM 44230</strain>
    </source>
</reference>
<dbReference type="Proteomes" id="UP000533598">
    <property type="component" value="Unassembled WGS sequence"/>
</dbReference>
<dbReference type="AlphaFoldDB" id="A0A7W7CFY4"/>